<proteinExistence type="predicted"/>
<keyword evidence="8" id="KW-1185">Reference proteome</keyword>
<dbReference type="PROSITE" id="PS50977">
    <property type="entry name" value="HTH_TETR_2"/>
    <property type="match status" value="1"/>
</dbReference>
<dbReference type="Pfam" id="PF00440">
    <property type="entry name" value="TetR_N"/>
    <property type="match status" value="1"/>
</dbReference>
<evidence type="ECO:0000256" key="4">
    <source>
        <dbReference type="PROSITE-ProRule" id="PRU00335"/>
    </source>
</evidence>
<keyword evidence="3" id="KW-0804">Transcription</keyword>
<dbReference type="SUPFAM" id="SSF46689">
    <property type="entry name" value="Homeodomain-like"/>
    <property type="match status" value="1"/>
</dbReference>
<dbReference type="PROSITE" id="PS01081">
    <property type="entry name" value="HTH_TETR_1"/>
    <property type="match status" value="1"/>
</dbReference>
<name>A0ABP7NRB7_9ACTN</name>
<evidence type="ECO:0000256" key="3">
    <source>
        <dbReference type="ARBA" id="ARBA00023163"/>
    </source>
</evidence>
<evidence type="ECO:0000259" key="6">
    <source>
        <dbReference type="PROSITE" id="PS50977"/>
    </source>
</evidence>
<keyword evidence="1" id="KW-0805">Transcription regulation</keyword>
<evidence type="ECO:0000256" key="2">
    <source>
        <dbReference type="ARBA" id="ARBA00023125"/>
    </source>
</evidence>
<dbReference type="InterPro" id="IPR009057">
    <property type="entry name" value="Homeodomain-like_sf"/>
</dbReference>
<dbReference type="InterPro" id="IPR023772">
    <property type="entry name" value="DNA-bd_HTH_TetR-type_CS"/>
</dbReference>
<feature type="region of interest" description="Disordered" evidence="5">
    <location>
        <begin position="1"/>
        <end position="23"/>
    </location>
</feature>
<dbReference type="Pfam" id="PF17754">
    <property type="entry name" value="TetR_C_14"/>
    <property type="match status" value="1"/>
</dbReference>
<dbReference type="InterPro" id="IPR023851">
    <property type="entry name" value="Tscrpt_reg_TetR-type"/>
</dbReference>
<evidence type="ECO:0000313" key="7">
    <source>
        <dbReference type="EMBL" id="GAA3952552.1"/>
    </source>
</evidence>
<dbReference type="InterPro" id="IPR050109">
    <property type="entry name" value="HTH-type_TetR-like_transc_reg"/>
</dbReference>
<dbReference type="EMBL" id="BAAAZW010000002">
    <property type="protein sequence ID" value="GAA3952552.1"/>
    <property type="molecule type" value="Genomic_DNA"/>
</dbReference>
<dbReference type="PANTHER" id="PTHR30055">
    <property type="entry name" value="HTH-TYPE TRANSCRIPTIONAL REGULATOR RUTR"/>
    <property type="match status" value="1"/>
</dbReference>
<evidence type="ECO:0000256" key="5">
    <source>
        <dbReference type="SAM" id="MobiDB-lite"/>
    </source>
</evidence>
<dbReference type="PRINTS" id="PR00455">
    <property type="entry name" value="HTHTETR"/>
</dbReference>
<dbReference type="NCBIfam" id="TIGR03968">
    <property type="entry name" value="mycofact_TetR"/>
    <property type="match status" value="1"/>
</dbReference>
<protein>
    <submittedName>
        <fullName evidence="7">Mycofactocin system transcriptional regulator</fullName>
    </submittedName>
</protein>
<gene>
    <name evidence="7" type="primary">mftR</name>
    <name evidence="7" type="ORF">GCM10022231_08320</name>
</gene>
<evidence type="ECO:0000256" key="1">
    <source>
        <dbReference type="ARBA" id="ARBA00023015"/>
    </source>
</evidence>
<keyword evidence="2 4" id="KW-0238">DNA-binding</keyword>
<dbReference type="InterPro" id="IPR041347">
    <property type="entry name" value="MftR_C"/>
</dbReference>
<dbReference type="Gene3D" id="1.10.10.60">
    <property type="entry name" value="Homeodomain-like"/>
    <property type="match status" value="1"/>
</dbReference>
<dbReference type="PANTHER" id="PTHR30055:SF238">
    <property type="entry name" value="MYCOFACTOCIN BIOSYNTHESIS TRANSCRIPTIONAL REGULATOR MFTR-RELATED"/>
    <property type="match status" value="1"/>
</dbReference>
<accession>A0ABP7NRB7</accession>
<feature type="domain" description="HTH tetR-type" evidence="6">
    <location>
        <begin position="22"/>
        <end position="82"/>
    </location>
</feature>
<dbReference type="Proteomes" id="UP001418444">
    <property type="component" value="Unassembled WGS sequence"/>
</dbReference>
<feature type="compositionally biased region" description="Polar residues" evidence="5">
    <location>
        <begin position="10"/>
        <end position="23"/>
    </location>
</feature>
<reference evidence="8" key="1">
    <citation type="journal article" date="2019" name="Int. J. Syst. Evol. Microbiol.">
        <title>The Global Catalogue of Microorganisms (GCM) 10K type strain sequencing project: providing services to taxonomists for standard genome sequencing and annotation.</title>
        <authorList>
            <consortium name="The Broad Institute Genomics Platform"/>
            <consortium name="The Broad Institute Genome Sequencing Center for Infectious Disease"/>
            <person name="Wu L."/>
            <person name="Ma J."/>
        </authorList>
    </citation>
    <scope>NUCLEOTIDE SEQUENCE [LARGE SCALE GENOMIC DNA]</scope>
    <source>
        <strain evidence="8">JCM 16923</strain>
    </source>
</reference>
<organism evidence="7 8">
    <name type="scientific">Gordonia caeni</name>
    <dbReference type="NCBI Taxonomy" id="1007097"/>
    <lineage>
        <taxon>Bacteria</taxon>
        <taxon>Bacillati</taxon>
        <taxon>Actinomycetota</taxon>
        <taxon>Actinomycetes</taxon>
        <taxon>Mycobacteriales</taxon>
        <taxon>Gordoniaceae</taxon>
        <taxon>Gordonia</taxon>
    </lineage>
</organism>
<comment type="caution">
    <text evidence="7">The sequence shown here is derived from an EMBL/GenBank/DDBJ whole genome shotgun (WGS) entry which is preliminary data.</text>
</comment>
<sequence>MITKTAKNRGANTMTRAGRPQSTTRAELSTLAIDLFTERGFDETSVDDVAAAAGIARRTLFRYFPSKNAIPWGDFDGHLGKMRDWLAATPGDLPLDEGLRRALIAFNEVPEVEHEHHRRRMQLLLEVPALQAHSMLMYHEWRQIVAAHVAQRLGREPGAHLPQSIAWQLLGVSLAAYEQWLSDPASDLLTLLDEGCAVLSAGLPGTSADVPLR</sequence>
<feature type="DNA-binding region" description="H-T-H motif" evidence="4">
    <location>
        <begin position="45"/>
        <end position="64"/>
    </location>
</feature>
<dbReference type="InterPro" id="IPR001647">
    <property type="entry name" value="HTH_TetR"/>
</dbReference>
<evidence type="ECO:0000313" key="8">
    <source>
        <dbReference type="Proteomes" id="UP001418444"/>
    </source>
</evidence>
<dbReference type="Gene3D" id="1.10.357.10">
    <property type="entry name" value="Tetracycline Repressor, domain 2"/>
    <property type="match status" value="1"/>
</dbReference>